<keyword evidence="3" id="KW-1185">Reference proteome</keyword>
<dbReference type="Proteomes" id="UP000451860">
    <property type="component" value="Unassembled WGS sequence"/>
</dbReference>
<comment type="caution">
    <text evidence="2">The sequence shown here is derived from an EMBL/GenBank/DDBJ whole genome shotgun (WGS) entry which is preliminary data.</text>
</comment>
<reference evidence="2 3" key="1">
    <citation type="submission" date="2019-10" db="EMBL/GenBank/DDBJ databases">
        <title>Georgenia wutianyii sp. nov. and Georgenia yuyongxinii sp. nov. isolated from plateau pika (Ochotona curzoniae) in the Qinghai-Tibet plateau of China.</title>
        <authorList>
            <person name="Tian Z."/>
        </authorList>
    </citation>
    <scope>NUCLEOTIDE SEQUENCE [LARGE SCALE GENOMIC DNA]</scope>
    <source>
        <strain evidence="2 3">DSM 21501</strain>
    </source>
</reference>
<dbReference type="EMBL" id="WHJE01000080">
    <property type="protein sequence ID" value="KAE8763317.1"/>
    <property type="molecule type" value="Genomic_DNA"/>
</dbReference>
<accession>A0A7J5ULS6</accession>
<name>A0A7J5ULS6_9MICO</name>
<dbReference type="OrthoDB" id="3733464at2"/>
<evidence type="ECO:0000256" key="1">
    <source>
        <dbReference type="SAM" id="MobiDB-lite"/>
    </source>
</evidence>
<gene>
    <name evidence="2" type="ORF">GB883_14800</name>
</gene>
<dbReference type="InterPro" id="IPR019151">
    <property type="entry name" value="Proteasome_assmbl_chaperone_2"/>
</dbReference>
<dbReference type="SUPFAM" id="SSF159659">
    <property type="entry name" value="Cgl1923-like"/>
    <property type="match status" value="1"/>
</dbReference>
<dbReference type="Gene3D" id="3.40.50.10900">
    <property type="entry name" value="PAC-like subunit"/>
    <property type="match status" value="1"/>
</dbReference>
<dbReference type="Gene3D" id="1.10.287.100">
    <property type="match status" value="1"/>
</dbReference>
<dbReference type="PIRSF" id="PIRSF028754">
    <property type="entry name" value="UCP028754"/>
    <property type="match status" value="1"/>
</dbReference>
<dbReference type="RefSeq" id="WP_152203806.1">
    <property type="nucleotide sequence ID" value="NZ_VUKF01000035.1"/>
</dbReference>
<evidence type="ECO:0000313" key="3">
    <source>
        <dbReference type="Proteomes" id="UP000451860"/>
    </source>
</evidence>
<proteinExistence type="predicted"/>
<protein>
    <submittedName>
        <fullName evidence="2">PAC2 family protein</fullName>
    </submittedName>
</protein>
<dbReference type="Pfam" id="PF09754">
    <property type="entry name" value="PAC2"/>
    <property type="match status" value="1"/>
</dbReference>
<organism evidence="2 3">
    <name type="scientific">Georgenia thermotolerans</name>
    <dbReference type="NCBI Taxonomy" id="527326"/>
    <lineage>
        <taxon>Bacteria</taxon>
        <taxon>Bacillati</taxon>
        <taxon>Actinomycetota</taxon>
        <taxon>Actinomycetes</taxon>
        <taxon>Micrococcales</taxon>
        <taxon>Bogoriellaceae</taxon>
        <taxon>Georgenia</taxon>
    </lineage>
</organism>
<evidence type="ECO:0000313" key="2">
    <source>
        <dbReference type="EMBL" id="KAE8763317.1"/>
    </source>
</evidence>
<sequence>MRDPQDLYAVSESAFGAAPVPVLVHALRGSLDAGHAGSLVARHLLDSLPAERVATFDPDELVDYRSRRPPMVFEDWRYTEYDEPVIALDLLRDDEGTPLLLLHGPEPDLRWEAFTEAVLDLVERLGVQRTIGVHGIPMAVPHTRPVTVTAHATRDGLVDRPRQIMGTVQVPGNVAGLLELRLGRAGHDAIGFSANVPHYLAQAEYPQAAAELVRQIAGNTGLALPVGELEAAAAETLQQIDSQVSTSPEVGAVVHALEQQYDAYMEAAAKPSPTTLIADRELPTADQIAAELEAFLAEQTGAAGRQGDEGGDDRTGGEDRTGDGGTGRPEERPGDAEPGPQA</sequence>
<dbReference type="AlphaFoldDB" id="A0A7J5ULS6"/>
<feature type="compositionally biased region" description="Basic and acidic residues" evidence="1">
    <location>
        <begin position="306"/>
        <end position="335"/>
    </location>
</feature>
<dbReference type="InterPro" id="IPR008492">
    <property type="entry name" value="Rv2714-like"/>
</dbReference>
<feature type="region of interest" description="Disordered" evidence="1">
    <location>
        <begin position="297"/>
        <end position="342"/>
    </location>
</feature>
<dbReference type="InterPro" id="IPR038389">
    <property type="entry name" value="PSMG2_sf"/>
</dbReference>